<dbReference type="GeneID" id="130463550"/>
<dbReference type="Proteomes" id="UP000813463">
    <property type="component" value="Chromosome 1"/>
</dbReference>
<dbReference type="Pfam" id="PF13966">
    <property type="entry name" value="zf-RVT"/>
    <property type="match status" value="1"/>
</dbReference>
<accession>A0ABM3QZ89</accession>
<gene>
    <name evidence="3" type="primary">LOC130463550</name>
</gene>
<evidence type="ECO:0000313" key="3">
    <source>
        <dbReference type="RefSeq" id="XP_056688690.1"/>
    </source>
</evidence>
<dbReference type="InterPro" id="IPR026960">
    <property type="entry name" value="RVT-Znf"/>
</dbReference>
<reference evidence="2" key="1">
    <citation type="journal article" date="2021" name="Nat. Commun.">
        <title>Genomic analyses provide insights into spinach domestication and the genetic basis of agronomic traits.</title>
        <authorList>
            <person name="Cai X."/>
            <person name="Sun X."/>
            <person name="Xu C."/>
            <person name="Sun H."/>
            <person name="Wang X."/>
            <person name="Ge C."/>
            <person name="Zhang Z."/>
            <person name="Wang Q."/>
            <person name="Fei Z."/>
            <person name="Jiao C."/>
            <person name="Wang Q."/>
        </authorList>
    </citation>
    <scope>NUCLEOTIDE SEQUENCE [LARGE SCALE GENOMIC DNA]</scope>
    <source>
        <strain evidence="2">cv. Varoflay</strain>
    </source>
</reference>
<dbReference type="PANTHER" id="PTHR33116">
    <property type="entry name" value="REVERSE TRANSCRIPTASE ZINC-BINDING DOMAIN-CONTAINING PROTEIN-RELATED-RELATED"/>
    <property type="match status" value="1"/>
</dbReference>
<reference evidence="3" key="2">
    <citation type="submission" date="2025-08" db="UniProtKB">
        <authorList>
            <consortium name="RefSeq"/>
        </authorList>
    </citation>
    <scope>IDENTIFICATION</scope>
    <source>
        <tissue evidence="3">Leaf</tissue>
    </source>
</reference>
<keyword evidence="2" id="KW-1185">Reference proteome</keyword>
<evidence type="ECO:0000313" key="2">
    <source>
        <dbReference type="Proteomes" id="UP000813463"/>
    </source>
</evidence>
<protein>
    <recommendedName>
        <fullName evidence="1">Reverse transcriptase zinc-binding domain-containing protein</fullName>
    </recommendedName>
</protein>
<proteinExistence type="predicted"/>
<organism evidence="2 3">
    <name type="scientific">Spinacia oleracea</name>
    <name type="common">Spinach</name>
    <dbReference type="NCBI Taxonomy" id="3562"/>
    <lineage>
        <taxon>Eukaryota</taxon>
        <taxon>Viridiplantae</taxon>
        <taxon>Streptophyta</taxon>
        <taxon>Embryophyta</taxon>
        <taxon>Tracheophyta</taxon>
        <taxon>Spermatophyta</taxon>
        <taxon>Magnoliopsida</taxon>
        <taxon>eudicotyledons</taxon>
        <taxon>Gunneridae</taxon>
        <taxon>Pentapetalae</taxon>
        <taxon>Caryophyllales</taxon>
        <taxon>Chenopodiaceae</taxon>
        <taxon>Chenopodioideae</taxon>
        <taxon>Anserineae</taxon>
        <taxon>Spinacia</taxon>
    </lineage>
</organism>
<evidence type="ECO:0000259" key="1">
    <source>
        <dbReference type="Pfam" id="PF13966"/>
    </source>
</evidence>
<sequence length="147" mass="17335">MWLALLDRLKTKDRLFKLNIGTDDLCPVCGSCTETSAHLFFNYTFSVACRQQVRTWLGFQQGRNSIISLLKWIQRYDRSKVQKTIMYAAIACLVYNIWRVMNSAVWNMKVPSIKYTFQIIQFEVKSRVTKLLSNKTCNRDRDWFSSL</sequence>
<dbReference type="RefSeq" id="XP_056688690.1">
    <property type="nucleotide sequence ID" value="XM_056832712.1"/>
</dbReference>
<feature type="domain" description="Reverse transcriptase zinc-binding" evidence="1">
    <location>
        <begin position="1"/>
        <end position="46"/>
    </location>
</feature>
<dbReference type="PANTHER" id="PTHR33116:SF84">
    <property type="entry name" value="RNA-DIRECTED DNA POLYMERASE"/>
    <property type="match status" value="1"/>
</dbReference>
<name>A0ABM3QZ89_SPIOL</name>